<organism evidence="2 3">
    <name type="scientific">Streptomyces spinosisporus</name>
    <dbReference type="NCBI Taxonomy" id="2927582"/>
    <lineage>
        <taxon>Bacteria</taxon>
        <taxon>Bacillati</taxon>
        <taxon>Actinomycetota</taxon>
        <taxon>Actinomycetes</taxon>
        <taxon>Kitasatosporales</taxon>
        <taxon>Streptomycetaceae</taxon>
        <taxon>Streptomyces</taxon>
    </lineage>
</organism>
<accession>A0ABS9XAA7</accession>
<keyword evidence="1" id="KW-0812">Transmembrane</keyword>
<dbReference type="Proteomes" id="UP001165270">
    <property type="component" value="Unassembled WGS sequence"/>
</dbReference>
<feature type="transmembrane region" description="Helical" evidence="1">
    <location>
        <begin position="39"/>
        <end position="59"/>
    </location>
</feature>
<gene>
    <name evidence="2" type="ORF">MQN93_04730</name>
</gene>
<keyword evidence="1" id="KW-0472">Membrane</keyword>
<evidence type="ECO:0000313" key="2">
    <source>
        <dbReference type="EMBL" id="MCI3239027.1"/>
    </source>
</evidence>
<dbReference type="RefSeq" id="WP_242708419.1">
    <property type="nucleotide sequence ID" value="NZ_JALDAX010000001.1"/>
</dbReference>
<keyword evidence="1" id="KW-1133">Transmembrane helix</keyword>
<protein>
    <submittedName>
        <fullName evidence="2">Uncharacterized protein</fullName>
    </submittedName>
</protein>
<evidence type="ECO:0000313" key="3">
    <source>
        <dbReference type="Proteomes" id="UP001165270"/>
    </source>
</evidence>
<feature type="transmembrane region" description="Helical" evidence="1">
    <location>
        <begin position="12"/>
        <end position="33"/>
    </location>
</feature>
<name>A0ABS9XAA7_9ACTN</name>
<proteinExistence type="predicted"/>
<feature type="transmembrane region" description="Helical" evidence="1">
    <location>
        <begin position="71"/>
        <end position="94"/>
    </location>
</feature>
<sequence>MQGNAPADCDATPAAALGPVSLFLGLMAAAGFVPWLTLFMIPLMAIGGGLAVTFGLMGLHYAGRGIGRRWITVTGTVLGVLALAWPFVVLGPYLPLLGL</sequence>
<dbReference type="EMBL" id="JALDAX010000001">
    <property type="protein sequence ID" value="MCI3239027.1"/>
    <property type="molecule type" value="Genomic_DNA"/>
</dbReference>
<evidence type="ECO:0000256" key="1">
    <source>
        <dbReference type="SAM" id="Phobius"/>
    </source>
</evidence>
<comment type="caution">
    <text evidence="2">The sequence shown here is derived from an EMBL/GenBank/DDBJ whole genome shotgun (WGS) entry which is preliminary data.</text>
</comment>
<reference evidence="2" key="1">
    <citation type="submission" date="2022-03" db="EMBL/GenBank/DDBJ databases">
        <title>Streptomyces 7R015 and 7R016 isolated from Barleria lupulina in Thailand.</title>
        <authorList>
            <person name="Kanchanasin P."/>
            <person name="Phongsopitanun W."/>
            <person name="Tanasupawat S."/>
        </authorList>
    </citation>
    <scope>NUCLEOTIDE SEQUENCE</scope>
    <source>
        <strain evidence="2">7R016</strain>
    </source>
</reference>
<keyword evidence="3" id="KW-1185">Reference proteome</keyword>